<dbReference type="Pfam" id="PF16976">
    <property type="entry name" value="RcpC"/>
    <property type="match status" value="1"/>
</dbReference>
<evidence type="ECO:0000259" key="2">
    <source>
        <dbReference type="Pfam" id="PF16976"/>
    </source>
</evidence>
<feature type="domain" description="Flp pilus assembly protein RcpC/CpaB" evidence="2">
    <location>
        <begin position="140"/>
        <end position="239"/>
    </location>
</feature>
<organism evidence="3 4">
    <name type="scientific">Phocoenobacter uteri</name>
    <dbReference type="NCBI Taxonomy" id="146806"/>
    <lineage>
        <taxon>Bacteria</taxon>
        <taxon>Pseudomonadati</taxon>
        <taxon>Pseudomonadota</taxon>
        <taxon>Gammaproteobacteria</taxon>
        <taxon>Pasteurellales</taxon>
        <taxon>Pasteurellaceae</taxon>
        <taxon>Phocoenobacter</taxon>
    </lineage>
</organism>
<evidence type="ECO:0000256" key="1">
    <source>
        <dbReference type="SAM" id="Phobius"/>
    </source>
</evidence>
<dbReference type="OrthoDB" id="5675798at2"/>
<sequence length="260" mass="28876">MNYRVLFIISFLILGIGFLGLFFAPEITNNEKVSQEIQSVVQKVKTKTVVVTTATLKRNVEKGSLLQEDDYQLSDLTLETTEGDDEPLLAYDLKPLFEQAKVNSLQGFLLDQNMTKDSIIDPTKVIAPNSPEFLVSSINPAQEVAYNVPVKGNDDYILQTVKSGTYVSVYSYQDGVGSENQNRNDLVKVLDNLLVLQVVSGQQEEQEKKSPVAGFVTLKMTAEQAKKLYTLPKRASLVLLPTDKSTPVNSHGTFIRKLRG</sequence>
<reference evidence="3 4" key="1">
    <citation type="submission" date="2018-06" db="EMBL/GenBank/DDBJ databases">
        <authorList>
            <consortium name="Pathogen Informatics"/>
            <person name="Doyle S."/>
        </authorList>
    </citation>
    <scope>NUCLEOTIDE SEQUENCE [LARGE SCALE GENOMIC DNA]</scope>
    <source>
        <strain evidence="3 4">NCTC12872</strain>
    </source>
</reference>
<dbReference type="AlphaFoldDB" id="A0A379CAV2"/>
<keyword evidence="1" id="KW-0812">Transmembrane</keyword>
<accession>A0A379CAV2</accession>
<feature type="transmembrane region" description="Helical" evidence="1">
    <location>
        <begin position="6"/>
        <end position="24"/>
    </location>
</feature>
<dbReference type="RefSeq" id="WP_115315317.1">
    <property type="nucleotide sequence ID" value="NZ_LWIF01000001.1"/>
</dbReference>
<proteinExistence type="predicted"/>
<keyword evidence="1" id="KW-1133">Transmembrane helix</keyword>
<evidence type="ECO:0000313" key="3">
    <source>
        <dbReference type="EMBL" id="SUB58807.1"/>
    </source>
</evidence>
<keyword evidence="1" id="KW-0472">Membrane</keyword>
<name>A0A379CAV2_9PAST</name>
<keyword evidence="4" id="KW-1185">Reference proteome</keyword>
<protein>
    <submittedName>
        <fullName evidence="3">Flp pilus assembly protein CpaB</fullName>
    </submittedName>
</protein>
<dbReference type="EMBL" id="UGTA01000001">
    <property type="protein sequence ID" value="SUB58807.1"/>
    <property type="molecule type" value="Genomic_DNA"/>
</dbReference>
<dbReference type="Proteomes" id="UP000255417">
    <property type="component" value="Unassembled WGS sequence"/>
</dbReference>
<dbReference type="InterPro" id="IPR031571">
    <property type="entry name" value="RcpC_dom"/>
</dbReference>
<evidence type="ECO:0000313" key="4">
    <source>
        <dbReference type="Proteomes" id="UP000255417"/>
    </source>
</evidence>
<gene>
    <name evidence="3" type="ORF">NCTC12872_00775</name>
</gene>